<gene>
    <name evidence="7" type="ORF">BOX17_14805</name>
</gene>
<name>A0A1J0VJB9_9GAMM</name>
<dbReference type="PANTHER" id="PTHR37422:SF13">
    <property type="entry name" value="LIPOPOLYSACCHARIDE BIOSYNTHESIS PROTEIN PA4999-RELATED"/>
    <property type="match status" value="1"/>
</dbReference>
<feature type="transmembrane region" description="Helical" evidence="5">
    <location>
        <begin position="70"/>
        <end position="87"/>
    </location>
</feature>
<feature type="domain" description="O-antigen ligase-related" evidence="6">
    <location>
        <begin position="171"/>
        <end position="327"/>
    </location>
</feature>
<feature type="transmembrane region" description="Helical" evidence="5">
    <location>
        <begin position="372"/>
        <end position="393"/>
    </location>
</feature>
<keyword evidence="8" id="KW-1185">Reference proteome</keyword>
<evidence type="ECO:0000259" key="6">
    <source>
        <dbReference type="Pfam" id="PF04932"/>
    </source>
</evidence>
<dbReference type="InterPro" id="IPR007016">
    <property type="entry name" value="O-antigen_ligase-rel_domated"/>
</dbReference>
<feature type="transmembrane region" description="Helical" evidence="5">
    <location>
        <begin position="44"/>
        <end position="64"/>
    </location>
</feature>
<feature type="transmembrane region" description="Helical" evidence="5">
    <location>
        <begin position="209"/>
        <end position="227"/>
    </location>
</feature>
<dbReference type="Proteomes" id="UP000181985">
    <property type="component" value="Chromosome"/>
</dbReference>
<evidence type="ECO:0000313" key="7">
    <source>
        <dbReference type="EMBL" id="APE32109.1"/>
    </source>
</evidence>
<feature type="transmembrane region" description="Helical" evidence="5">
    <location>
        <begin position="182"/>
        <end position="197"/>
    </location>
</feature>
<evidence type="ECO:0000256" key="5">
    <source>
        <dbReference type="SAM" id="Phobius"/>
    </source>
</evidence>
<evidence type="ECO:0000313" key="8">
    <source>
        <dbReference type="Proteomes" id="UP000181985"/>
    </source>
</evidence>
<evidence type="ECO:0000256" key="4">
    <source>
        <dbReference type="ARBA" id="ARBA00023136"/>
    </source>
</evidence>
<dbReference type="InterPro" id="IPR051533">
    <property type="entry name" value="WaaL-like"/>
</dbReference>
<dbReference type="AlphaFoldDB" id="A0A1J0VJB9"/>
<dbReference type="EMBL" id="CP018139">
    <property type="protein sequence ID" value="APE32109.1"/>
    <property type="molecule type" value="Genomic_DNA"/>
</dbReference>
<dbReference type="KEGG" id="hsi:BOX17_14805"/>
<keyword evidence="4 5" id="KW-0472">Membrane</keyword>
<feature type="transmembrane region" description="Helical" evidence="5">
    <location>
        <begin position="348"/>
        <end position="366"/>
    </location>
</feature>
<accession>A0A1J0VJB9</accession>
<feature type="transmembrane region" description="Helical" evidence="5">
    <location>
        <begin position="94"/>
        <end position="116"/>
    </location>
</feature>
<protein>
    <recommendedName>
        <fullName evidence="6">O-antigen ligase-related domain-containing protein</fullName>
    </recommendedName>
</protein>
<feature type="transmembrane region" description="Helical" evidence="5">
    <location>
        <begin position="131"/>
        <end position="152"/>
    </location>
</feature>
<feature type="transmembrane region" description="Helical" evidence="5">
    <location>
        <begin position="12"/>
        <end position="29"/>
    </location>
</feature>
<reference evidence="8" key="1">
    <citation type="submission" date="2016-11" db="EMBL/GenBank/DDBJ databases">
        <title>Halolamina sediminis sp. nov., an extremely halophilic archaeon isolated from solar salt.</title>
        <authorList>
            <person name="Koh H.-W."/>
            <person name="Rani S."/>
            <person name="Park S.-J."/>
        </authorList>
    </citation>
    <scope>NUCLEOTIDE SEQUENCE [LARGE SCALE GENOMIC DNA]</scope>
    <source>
        <strain evidence="8">Hb3</strain>
    </source>
</reference>
<dbReference type="GO" id="GO:0016020">
    <property type="term" value="C:membrane"/>
    <property type="evidence" value="ECO:0007669"/>
    <property type="project" value="UniProtKB-SubCell"/>
</dbReference>
<proteinExistence type="predicted"/>
<evidence type="ECO:0000256" key="3">
    <source>
        <dbReference type="ARBA" id="ARBA00022989"/>
    </source>
</evidence>
<dbReference type="PANTHER" id="PTHR37422">
    <property type="entry name" value="TEICHURONIC ACID BIOSYNTHESIS PROTEIN TUAE"/>
    <property type="match status" value="1"/>
</dbReference>
<sequence length="410" mass="44298">MLTALPLVVPGGYWAGLVCLAAGGLLGLGRRRCHLARLTMPDRLLAAALLLLGLAQLISCLIAPQGTRGLPLVLAAWLAVPALLQLRSFPPSPAWWWGGMASGGLLTGASALWQALVQGRVRPDGVGLDPILYGNLSLLTGLLCLAGLSWALHRHDGRWFWLLVLGALGGLVASGFAGARGGWLALPLVAWVFLRGWRQGQGHLLRPWVRKLLLVLLLTLPLALYLVPETRVKVRFDEAVAELQAYVAHPETPSSVSTRIALWQGAWQLIPESPVLGHGEAGFHEGMARLVARPDSPFGSHLLGFWHPHQELLDAWVRRGFLGLCALLALYLLPWWHFRGGRREDPSGNAALALAGVLVPVAYLGFGLTYGFFAYPAGVLMFLGWVMVPWVLVDAPWRRPAAFPGNASGL</sequence>
<evidence type="ECO:0000256" key="1">
    <source>
        <dbReference type="ARBA" id="ARBA00004141"/>
    </source>
</evidence>
<dbReference type="Pfam" id="PF04932">
    <property type="entry name" value="Wzy_C"/>
    <property type="match status" value="1"/>
</dbReference>
<dbReference type="OrthoDB" id="8576060at2"/>
<dbReference type="RefSeq" id="WP_071945900.1">
    <property type="nucleotide sequence ID" value="NZ_CP018139.1"/>
</dbReference>
<feature type="transmembrane region" description="Helical" evidence="5">
    <location>
        <begin position="316"/>
        <end position="336"/>
    </location>
</feature>
<comment type="subcellular location">
    <subcellularLocation>
        <location evidence="1">Membrane</location>
        <topology evidence="1">Multi-pass membrane protein</topology>
    </subcellularLocation>
</comment>
<keyword evidence="3 5" id="KW-1133">Transmembrane helix</keyword>
<organism evidence="7 8">
    <name type="scientific">Halomonas aestuarii</name>
    <dbReference type="NCBI Taxonomy" id="1897729"/>
    <lineage>
        <taxon>Bacteria</taxon>
        <taxon>Pseudomonadati</taxon>
        <taxon>Pseudomonadota</taxon>
        <taxon>Gammaproteobacteria</taxon>
        <taxon>Oceanospirillales</taxon>
        <taxon>Halomonadaceae</taxon>
        <taxon>Halomonas</taxon>
    </lineage>
</organism>
<keyword evidence="2 5" id="KW-0812">Transmembrane</keyword>
<evidence type="ECO:0000256" key="2">
    <source>
        <dbReference type="ARBA" id="ARBA00022692"/>
    </source>
</evidence>